<name>A0A7R9AAI3_9CRUS</name>
<dbReference type="EMBL" id="LR902410">
    <property type="protein sequence ID" value="CAD7250502.1"/>
    <property type="molecule type" value="Genomic_DNA"/>
</dbReference>
<evidence type="ECO:0000313" key="2">
    <source>
        <dbReference type="Proteomes" id="UP000677054"/>
    </source>
</evidence>
<evidence type="ECO:0000313" key="1">
    <source>
        <dbReference type="EMBL" id="CAD7250502.1"/>
    </source>
</evidence>
<sequence>MIMLLSVHFDTWQHTEIESEVPTVVALQSFATRETDVRPDGTFVLVYSFVSSDGHAMFDSYEIEGETGLVVNNYGADCTAGVGAFFVERGSHQPDTTLGTYDELLTALLEGRRLTITDVATECEHPLPAEVTVAEGGSTYYQYYVLPGQVLVVEFPGVALSVNEGETVYTVVRLFVSQDGSVFVSANYFNTQTWEDEYPYPEGFQCVLGDSVRFHHASGDSYDSFETYDDLDEAFLNGKDIRVSLDSTMCISPNDTAPEVLRPIQMNCNRGEDLRAKLECACALGQCVEDPPDCEIAGEKWEVFGDMILQEYYVAPDNVLYVKVSIFNPIAPDDVPDVYLFQCVIGEGAAFTAPSFGRTELMDYVAVVEAELNGAKLSAEIDFNECVDPTGEIDLRGVRVGAYLQDLIVFSPATAEARLFSSAFTLSSDPISRFAYETFGVTLDASNNAIVFPGFWRYDENGEWGNAFGETFLECMKVMSHIYLLQDKIPSSTP</sequence>
<proteinExistence type="predicted"/>
<protein>
    <submittedName>
        <fullName evidence="1">Uncharacterized protein</fullName>
    </submittedName>
</protein>
<dbReference type="AlphaFoldDB" id="A0A7R9AAI3"/>
<dbReference type="EMBL" id="CAJPEV010002893">
    <property type="protein sequence ID" value="CAG0898352.1"/>
    <property type="molecule type" value="Genomic_DNA"/>
</dbReference>
<keyword evidence="2" id="KW-1185">Reference proteome</keyword>
<gene>
    <name evidence="1" type="ORF">DSTB1V02_LOCUS10275</name>
</gene>
<dbReference type="Proteomes" id="UP000677054">
    <property type="component" value="Unassembled WGS sequence"/>
</dbReference>
<organism evidence="1">
    <name type="scientific">Darwinula stevensoni</name>
    <dbReference type="NCBI Taxonomy" id="69355"/>
    <lineage>
        <taxon>Eukaryota</taxon>
        <taxon>Metazoa</taxon>
        <taxon>Ecdysozoa</taxon>
        <taxon>Arthropoda</taxon>
        <taxon>Crustacea</taxon>
        <taxon>Oligostraca</taxon>
        <taxon>Ostracoda</taxon>
        <taxon>Podocopa</taxon>
        <taxon>Podocopida</taxon>
        <taxon>Darwinulocopina</taxon>
        <taxon>Darwinuloidea</taxon>
        <taxon>Darwinulidae</taxon>
        <taxon>Darwinula</taxon>
    </lineage>
</organism>
<reference evidence="1" key="1">
    <citation type="submission" date="2020-11" db="EMBL/GenBank/DDBJ databases">
        <authorList>
            <person name="Tran Van P."/>
        </authorList>
    </citation>
    <scope>NUCLEOTIDE SEQUENCE</scope>
</reference>
<accession>A0A7R9AAI3</accession>